<dbReference type="PANTHER" id="PTHR48112">
    <property type="entry name" value="HIGH MOBILITY GROUP PROTEIN DSP1"/>
    <property type="match status" value="1"/>
</dbReference>
<feature type="compositionally biased region" description="Low complexity" evidence="3">
    <location>
        <begin position="190"/>
        <end position="208"/>
    </location>
</feature>
<dbReference type="GO" id="GO:0003677">
    <property type="term" value="F:DNA binding"/>
    <property type="evidence" value="ECO:0007669"/>
    <property type="project" value="UniProtKB-UniRule"/>
</dbReference>
<dbReference type="SUPFAM" id="SSF47095">
    <property type="entry name" value="HMG-box"/>
    <property type="match status" value="1"/>
</dbReference>
<gene>
    <name evidence="5" type="ORF">BB561_001481</name>
</gene>
<feature type="domain" description="HMG box" evidence="4">
    <location>
        <begin position="56"/>
        <end position="124"/>
    </location>
</feature>
<comment type="caution">
    <text evidence="5">The sequence shown here is derived from an EMBL/GenBank/DDBJ whole genome shotgun (WGS) entry which is preliminary data.</text>
</comment>
<reference evidence="5 6" key="1">
    <citation type="journal article" date="2018" name="MBio">
        <title>Comparative Genomics Reveals the Core Gene Toolbox for the Fungus-Insect Symbiosis.</title>
        <authorList>
            <person name="Wang Y."/>
            <person name="Stata M."/>
            <person name="Wang W."/>
            <person name="Stajich J.E."/>
            <person name="White M.M."/>
            <person name="Moncalvo J.M."/>
        </authorList>
    </citation>
    <scope>NUCLEOTIDE SEQUENCE [LARGE SCALE GENOMIC DNA]</scope>
    <source>
        <strain evidence="5 6">SWE-8-4</strain>
    </source>
</reference>
<dbReference type="SMART" id="SM00398">
    <property type="entry name" value="HMG"/>
    <property type="match status" value="1"/>
</dbReference>
<accession>A0A2T9YUD2</accession>
<feature type="region of interest" description="Disordered" evidence="3">
    <location>
        <begin position="180"/>
        <end position="249"/>
    </location>
</feature>
<dbReference type="Gene3D" id="1.10.30.10">
    <property type="entry name" value="High mobility group box domain"/>
    <property type="match status" value="1"/>
</dbReference>
<dbReference type="InterPro" id="IPR050342">
    <property type="entry name" value="HMGB"/>
</dbReference>
<dbReference type="Proteomes" id="UP000245383">
    <property type="component" value="Unassembled WGS sequence"/>
</dbReference>
<evidence type="ECO:0000313" key="5">
    <source>
        <dbReference type="EMBL" id="PVU95952.1"/>
    </source>
</evidence>
<dbReference type="GO" id="GO:0005634">
    <property type="term" value="C:nucleus"/>
    <property type="evidence" value="ECO:0007669"/>
    <property type="project" value="UniProtKB-UniRule"/>
</dbReference>
<dbReference type="PRINTS" id="PR00886">
    <property type="entry name" value="HIGHMOBLTY12"/>
</dbReference>
<dbReference type="InterPro" id="IPR009071">
    <property type="entry name" value="HMG_box_dom"/>
</dbReference>
<dbReference type="PROSITE" id="PS50118">
    <property type="entry name" value="HMG_BOX_2"/>
    <property type="match status" value="1"/>
</dbReference>
<name>A0A2T9YUD2_9FUNG</name>
<keyword evidence="6" id="KW-1185">Reference proteome</keyword>
<dbReference type="InterPro" id="IPR036910">
    <property type="entry name" value="HMG_box_dom_sf"/>
</dbReference>
<evidence type="ECO:0000256" key="2">
    <source>
        <dbReference type="PROSITE-ProRule" id="PRU00267"/>
    </source>
</evidence>
<keyword evidence="1 2" id="KW-0238">DNA-binding</keyword>
<evidence type="ECO:0000256" key="3">
    <source>
        <dbReference type="SAM" id="MobiDB-lite"/>
    </source>
</evidence>
<dbReference type="OrthoDB" id="1919336at2759"/>
<proteinExistence type="predicted"/>
<sequence length="249" mass="27368">MPPKKTQTIVTFTSEEISAIGEHFSKISQIFINASKNNLSSETITSKKAPKDPNAPKKPVSSYLLFCNDYRDKVRESEPGISTQDISKRLGELWSAISSEEKSKYDALFQELKVKYIEDVETYESIKSVVNDFPEQTIQPMLYGLSDPKFALQNTAINASASMPGFQKIAPSVETLPPQKVTKQTKPRAKAAQTIAAATAAPMQLQTTPIDVAPDSETKPKKKKKATTPAVSSAADDLASKKKKRTKKN</sequence>
<feature type="compositionally biased region" description="Low complexity" evidence="3">
    <location>
        <begin position="227"/>
        <end position="237"/>
    </location>
</feature>
<protein>
    <recommendedName>
        <fullName evidence="4">HMG box domain-containing protein</fullName>
    </recommendedName>
</protein>
<keyword evidence="2" id="KW-0539">Nucleus</keyword>
<feature type="DNA-binding region" description="HMG box" evidence="2">
    <location>
        <begin position="56"/>
        <end position="124"/>
    </location>
</feature>
<dbReference type="EMBL" id="MBFR01000044">
    <property type="protein sequence ID" value="PVU95952.1"/>
    <property type="molecule type" value="Genomic_DNA"/>
</dbReference>
<evidence type="ECO:0000259" key="4">
    <source>
        <dbReference type="PROSITE" id="PS50118"/>
    </source>
</evidence>
<evidence type="ECO:0000256" key="1">
    <source>
        <dbReference type="ARBA" id="ARBA00023125"/>
    </source>
</evidence>
<dbReference type="AlphaFoldDB" id="A0A2T9YUD2"/>
<evidence type="ECO:0000313" key="6">
    <source>
        <dbReference type="Proteomes" id="UP000245383"/>
    </source>
</evidence>
<dbReference type="STRING" id="133385.A0A2T9YUD2"/>
<organism evidence="5 6">
    <name type="scientific">Smittium simulii</name>
    <dbReference type="NCBI Taxonomy" id="133385"/>
    <lineage>
        <taxon>Eukaryota</taxon>
        <taxon>Fungi</taxon>
        <taxon>Fungi incertae sedis</taxon>
        <taxon>Zoopagomycota</taxon>
        <taxon>Kickxellomycotina</taxon>
        <taxon>Harpellomycetes</taxon>
        <taxon>Harpellales</taxon>
        <taxon>Legeriomycetaceae</taxon>
        <taxon>Smittium</taxon>
    </lineage>
</organism>
<dbReference type="Pfam" id="PF00505">
    <property type="entry name" value="HMG_box"/>
    <property type="match status" value="1"/>
</dbReference>